<sequence length="46" mass="5799">MKELLEFLEKKFNDENEIDILQHNNFELSLRNKYLDDEFLKNLQYY</sequence>
<dbReference type="RefSeq" id="WP_231289224.1">
    <property type="nucleotide sequence ID" value="NZ_LAOI01000001.1"/>
</dbReference>
<dbReference type="PATRIC" id="fig|1359193.3.peg.448"/>
<comment type="caution">
    <text evidence="1">The sequence shown here is derived from an EMBL/GenBank/DDBJ whole genome shotgun (WGS) entry which is preliminary data.</text>
</comment>
<reference evidence="1 2" key="1">
    <citation type="submission" date="2015-02" db="EMBL/GenBank/DDBJ databases">
        <title>Genome Sequencing of Rickettsiales.</title>
        <authorList>
            <person name="Daugherty S.C."/>
            <person name="Su Q."/>
            <person name="Abolude K."/>
            <person name="Beier-Sexton M."/>
            <person name="Carlyon J.A."/>
            <person name="Carter R."/>
            <person name="Day N.P."/>
            <person name="Dumler S.J."/>
            <person name="Dyachenko V."/>
            <person name="Godinez A."/>
            <person name="Kurtti T.J."/>
            <person name="Lichay M."/>
            <person name="Mullins K.E."/>
            <person name="Ott S."/>
            <person name="Pappas-Brown V."/>
            <person name="Paris D.H."/>
            <person name="Patel P."/>
            <person name="Richards A.L."/>
            <person name="Sadzewicz L."/>
            <person name="Sears K."/>
            <person name="Seidman D."/>
            <person name="Sengamalay N."/>
            <person name="Stenos J."/>
            <person name="Tallon L.J."/>
            <person name="Vincent G."/>
            <person name="Fraser C.M."/>
            <person name="Munderloh U."/>
            <person name="Dunning-Hotopp J.C."/>
        </authorList>
    </citation>
    <scope>NUCLEOTIDE SEQUENCE [LARGE SCALE GENOMIC DNA]</scope>
    <source>
        <strain evidence="1 2">RML An4</strain>
    </source>
</reference>
<evidence type="ECO:0000313" key="1">
    <source>
        <dbReference type="EMBL" id="KJV89487.1"/>
    </source>
</evidence>
<dbReference type="Proteomes" id="UP000033661">
    <property type="component" value="Unassembled WGS sequence"/>
</dbReference>
<keyword evidence="2" id="KW-1185">Reference proteome</keyword>
<protein>
    <submittedName>
        <fullName evidence="1">Putative leucine-rich repeat protein</fullName>
    </submittedName>
</protein>
<proteinExistence type="predicted"/>
<organism evidence="1 2">
    <name type="scientific">Rickettsia bellii str. RML An4</name>
    <dbReference type="NCBI Taxonomy" id="1359193"/>
    <lineage>
        <taxon>Bacteria</taxon>
        <taxon>Pseudomonadati</taxon>
        <taxon>Pseudomonadota</taxon>
        <taxon>Alphaproteobacteria</taxon>
        <taxon>Rickettsiales</taxon>
        <taxon>Rickettsiaceae</taxon>
        <taxon>Rickettsieae</taxon>
        <taxon>Rickettsia</taxon>
        <taxon>belli group</taxon>
    </lineage>
</organism>
<accession>A0A0F3QB59</accession>
<dbReference type="EMBL" id="LAOI01000001">
    <property type="protein sequence ID" value="KJV89487.1"/>
    <property type="molecule type" value="Genomic_DNA"/>
</dbReference>
<name>A0A0F3QB59_RICBE</name>
<evidence type="ECO:0000313" key="2">
    <source>
        <dbReference type="Proteomes" id="UP000033661"/>
    </source>
</evidence>
<gene>
    <name evidence="1" type="ORF">RBEAN4_0465</name>
</gene>
<dbReference type="AlphaFoldDB" id="A0A0F3QB59"/>